<dbReference type="HOGENOM" id="CLU_025912_0_0_1"/>
<feature type="compositionally biased region" description="Polar residues" evidence="1">
    <location>
        <begin position="607"/>
        <end position="620"/>
    </location>
</feature>
<name>V9DXF0_PHYNI</name>
<dbReference type="eggNOG" id="ENOG502S5HU">
    <property type="taxonomic scope" value="Eukaryota"/>
</dbReference>
<organism evidence="3 4">
    <name type="scientific">Phytophthora nicotianae P1569</name>
    <dbReference type="NCBI Taxonomy" id="1317065"/>
    <lineage>
        <taxon>Eukaryota</taxon>
        <taxon>Sar</taxon>
        <taxon>Stramenopiles</taxon>
        <taxon>Oomycota</taxon>
        <taxon>Peronosporomycetes</taxon>
        <taxon>Peronosporales</taxon>
        <taxon>Peronosporaceae</taxon>
        <taxon>Phytophthora</taxon>
    </lineage>
</organism>
<dbReference type="EMBL" id="ANIZ01003873">
    <property type="protein sequence ID" value="ETI30692.1"/>
    <property type="molecule type" value="Genomic_DNA"/>
</dbReference>
<sequence length="680" mass="75806">MRMRLRAPDEPEAESSYDLDGDNDSAPSTPERSHQLQPLDVGSPEYIEERLENLKRRPKWVDFLDQYVQDHPDSDSENGDFEDVVMVDTPGFIRSTLWSLLVVALAPLLILCAPCLRHKSYGFWPLECRSMKELFGCALTNVIFIIFGLVLLYWTICRDLPDVFNVSNTLVKLNVQIDEMQRAAETCHAALLQWERTVAQELCMPVGIDAALLLLNTWLLLHYHRRWAKYLMVLMAVMFVVDVPTQLYDATFPAPEIHKVDPTFAMVDEELLVALDGKNLKPGGSVTWVAYWGCATTSNFDACDKQFVSTFEAGNVAVTFKSLDHFIPCYRDPPNPLKAQDYLCFEDVRIRVKDKQSIPGWSRSTPQTSASQAGKDESSLSDKWQAKLEASPFKSGKRMDRDAIQPMHRMIDSAEPIEVDELDASATMGSFSESSSTAHGGEVRLKEVDEGESKTTTKVDVGNEKVEEVEVTSDAEVKKLHIDIKLEIAPQSEVAMSLAESSEEPEAVTDLQQVSSETQVEVEVVKPKNQVASAPAGKVEGPGFTDDSIDVESDALLNDEITMVEDEIELSTMTVVQGKEPMQVVRSNQDGRAIEAELKSETERSTYETQSGKMSTSGTIGQDDELDVSASKQEISTPVQDIQLGPRDTTIDDTHSKKRKNVNRKSSRQPKKAAQPGIHH</sequence>
<feature type="transmembrane region" description="Helical" evidence="2">
    <location>
        <begin position="92"/>
        <end position="113"/>
    </location>
</feature>
<dbReference type="Proteomes" id="UP000018721">
    <property type="component" value="Unassembled WGS sequence"/>
</dbReference>
<feature type="compositionally biased region" description="Polar residues" evidence="1">
    <location>
        <begin position="362"/>
        <end position="372"/>
    </location>
</feature>
<comment type="caution">
    <text evidence="3">The sequence shown here is derived from an EMBL/GenBank/DDBJ whole genome shotgun (WGS) entry which is preliminary data.</text>
</comment>
<feature type="region of interest" description="Disordered" evidence="1">
    <location>
        <begin position="1"/>
        <end position="44"/>
    </location>
</feature>
<feature type="compositionally biased region" description="Basic residues" evidence="1">
    <location>
        <begin position="656"/>
        <end position="671"/>
    </location>
</feature>
<evidence type="ECO:0000256" key="2">
    <source>
        <dbReference type="SAM" id="Phobius"/>
    </source>
</evidence>
<feature type="compositionally biased region" description="Basic and acidic residues" evidence="1">
    <location>
        <begin position="592"/>
        <end position="606"/>
    </location>
</feature>
<keyword evidence="4" id="KW-1185">Reference proteome</keyword>
<dbReference type="AlphaFoldDB" id="V9DXF0"/>
<evidence type="ECO:0000313" key="4">
    <source>
        <dbReference type="Proteomes" id="UP000018721"/>
    </source>
</evidence>
<proteinExistence type="predicted"/>
<feature type="transmembrane region" description="Helical" evidence="2">
    <location>
        <begin position="134"/>
        <end position="156"/>
    </location>
</feature>
<feature type="compositionally biased region" description="Acidic residues" evidence="1">
    <location>
        <begin position="10"/>
        <end position="23"/>
    </location>
</feature>
<accession>V9DXF0</accession>
<keyword evidence="2" id="KW-1133">Transmembrane helix</keyword>
<feature type="region of interest" description="Disordered" evidence="1">
    <location>
        <begin position="581"/>
        <end position="680"/>
    </location>
</feature>
<protein>
    <submittedName>
        <fullName evidence="3">Uncharacterized protein</fullName>
    </submittedName>
</protein>
<evidence type="ECO:0000313" key="3">
    <source>
        <dbReference type="EMBL" id="ETI30692.1"/>
    </source>
</evidence>
<feature type="region of interest" description="Disordered" evidence="1">
    <location>
        <begin position="356"/>
        <end position="382"/>
    </location>
</feature>
<feature type="compositionally biased region" description="Polar residues" evidence="1">
    <location>
        <begin position="630"/>
        <end position="640"/>
    </location>
</feature>
<evidence type="ECO:0000256" key="1">
    <source>
        <dbReference type="SAM" id="MobiDB-lite"/>
    </source>
</evidence>
<gene>
    <name evidence="3" type="ORF">F443_22209</name>
</gene>
<keyword evidence="2" id="KW-0472">Membrane</keyword>
<reference evidence="3 4" key="1">
    <citation type="submission" date="2013-11" db="EMBL/GenBank/DDBJ databases">
        <title>The Genome Sequence of Phytophthora parasitica P1569.</title>
        <authorList>
            <consortium name="The Broad Institute Genomics Platform"/>
            <person name="Russ C."/>
            <person name="Tyler B."/>
            <person name="Panabieres F."/>
            <person name="Shan W."/>
            <person name="Tripathy S."/>
            <person name="Grunwald N."/>
            <person name="Machado M."/>
            <person name="Johnson C.S."/>
            <person name="Arredondo F."/>
            <person name="Hong C."/>
            <person name="Coffey M."/>
            <person name="Young S.K."/>
            <person name="Zeng Q."/>
            <person name="Gargeya S."/>
            <person name="Fitzgerald M."/>
            <person name="Abouelleil A."/>
            <person name="Alvarado L."/>
            <person name="Chapman S.B."/>
            <person name="Gainer-Dewar J."/>
            <person name="Goldberg J."/>
            <person name="Griggs A."/>
            <person name="Gujja S."/>
            <person name="Hansen M."/>
            <person name="Howarth C."/>
            <person name="Imamovic A."/>
            <person name="Ireland A."/>
            <person name="Larimer J."/>
            <person name="McCowan C."/>
            <person name="Murphy C."/>
            <person name="Pearson M."/>
            <person name="Poon T.W."/>
            <person name="Priest M."/>
            <person name="Roberts A."/>
            <person name="Saif S."/>
            <person name="Shea T."/>
            <person name="Sykes S."/>
            <person name="Wortman J."/>
            <person name="Nusbaum C."/>
            <person name="Birren B."/>
        </authorList>
    </citation>
    <scope>NUCLEOTIDE SEQUENCE [LARGE SCALE GENOMIC DNA]</scope>
    <source>
        <strain evidence="3 4">P1569</strain>
    </source>
</reference>
<dbReference type="OrthoDB" id="74749at2759"/>
<keyword evidence="2" id="KW-0812">Transmembrane</keyword>